<dbReference type="RefSeq" id="XP_007604955.1">
    <property type="nucleotide sequence ID" value="XM_007604893.1"/>
</dbReference>
<reference evidence="3" key="1">
    <citation type="submission" date="2011-05" db="EMBL/GenBank/DDBJ databases">
        <title>The genome sequence of Vittaforma corneae strain ATCC 50505.</title>
        <authorList>
            <consortium name="The Broad Institute Genome Sequencing Platform"/>
            <person name="Cuomo C."/>
            <person name="Didier E."/>
            <person name="Bowers L."/>
            <person name="Young S.K."/>
            <person name="Zeng Q."/>
            <person name="Gargeya S."/>
            <person name="Fitzgerald M."/>
            <person name="Haas B."/>
            <person name="Abouelleil A."/>
            <person name="Alvarado L."/>
            <person name="Arachchi H.M."/>
            <person name="Berlin A."/>
            <person name="Chapman S.B."/>
            <person name="Gearin G."/>
            <person name="Goldberg J."/>
            <person name="Griggs A."/>
            <person name="Gujja S."/>
            <person name="Hansen M."/>
            <person name="Heiman D."/>
            <person name="Howarth C."/>
            <person name="Larimer J."/>
            <person name="Lui A."/>
            <person name="MacDonald P.J.P."/>
            <person name="McCowen C."/>
            <person name="Montmayeur A."/>
            <person name="Murphy C."/>
            <person name="Neiman D."/>
            <person name="Pearson M."/>
            <person name="Priest M."/>
            <person name="Roberts A."/>
            <person name="Saif S."/>
            <person name="Shea T."/>
            <person name="Sisk P."/>
            <person name="Stolte C."/>
            <person name="Sykes S."/>
            <person name="Wortman J."/>
            <person name="Nusbaum C."/>
            <person name="Birren B."/>
        </authorList>
    </citation>
    <scope>NUCLEOTIDE SEQUENCE [LARGE SCALE GENOMIC DNA]</scope>
    <source>
        <strain evidence="3">ATCC 50505</strain>
    </source>
</reference>
<dbReference type="HOGENOM" id="CLU_821831_0_0_1"/>
<protein>
    <submittedName>
        <fullName evidence="2">Uncharacterized protein</fullName>
    </submittedName>
</protein>
<dbReference type="VEuPathDB" id="MicrosporidiaDB:VICG_01509"/>
<feature type="region of interest" description="Disordered" evidence="1">
    <location>
        <begin position="106"/>
        <end position="128"/>
    </location>
</feature>
<evidence type="ECO:0000313" key="3">
    <source>
        <dbReference type="Proteomes" id="UP000011082"/>
    </source>
</evidence>
<name>L2GL85_VITCO</name>
<dbReference type="AlphaFoldDB" id="L2GL85"/>
<dbReference type="GeneID" id="19882220"/>
<accession>L2GL85</accession>
<gene>
    <name evidence="2" type="ORF">VICG_01509</name>
</gene>
<dbReference type="EMBL" id="JH370144">
    <property type="protein sequence ID" value="ELA41404.1"/>
    <property type="molecule type" value="Genomic_DNA"/>
</dbReference>
<dbReference type="InParanoid" id="L2GL85"/>
<organism evidence="2 3">
    <name type="scientific">Vittaforma corneae (strain ATCC 50505)</name>
    <name type="common">Microsporidian parasite</name>
    <name type="synonym">Nosema corneum</name>
    <dbReference type="NCBI Taxonomy" id="993615"/>
    <lineage>
        <taxon>Eukaryota</taxon>
        <taxon>Fungi</taxon>
        <taxon>Fungi incertae sedis</taxon>
        <taxon>Microsporidia</taxon>
        <taxon>Nosematidae</taxon>
        <taxon>Vittaforma</taxon>
    </lineage>
</organism>
<dbReference type="Proteomes" id="UP000011082">
    <property type="component" value="Unassembled WGS sequence"/>
</dbReference>
<evidence type="ECO:0000256" key="1">
    <source>
        <dbReference type="SAM" id="MobiDB-lite"/>
    </source>
</evidence>
<proteinExistence type="predicted"/>
<feature type="compositionally biased region" description="Basic residues" evidence="1">
    <location>
        <begin position="112"/>
        <end position="122"/>
    </location>
</feature>
<sequence>MDRTEQENWCDIFKKAKAKRMHVPMCSCNNQLLDEDRNQLLIMLNEELLSELFHIIQINPITNLAELGRIYRQEIRRILDIPESSYSFRNYSTRKRYDVLRDNQENIPKAKSNLRPRLKSSKPCKNENSKKRYTESYLVFGSLFGISPPLSSDDFLTVFLEQNSDVLEEREKMLVHYIQLNDVVKTRGNPINGPRKEDIGMYNRKIFETYSRKGNGIAQDQLVVNVKFFPKYNNYIGHDLILTSDFVQLYKFNGSSKQRLEQSLFIVHQRDSKKKCTIFHSDKIIFNKLEKEQFKYALSKCKRSINILHFETFTLYSAEFLCENAAIRVFNSFFSKNE</sequence>
<evidence type="ECO:0000313" key="2">
    <source>
        <dbReference type="EMBL" id="ELA41404.1"/>
    </source>
</evidence>
<dbReference type="OrthoDB" id="10620135at2759"/>
<keyword evidence="3" id="KW-1185">Reference proteome</keyword>